<feature type="region of interest" description="Disordered" evidence="1">
    <location>
        <begin position="96"/>
        <end position="116"/>
    </location>
</feature>
<name>A0A409YP13_9AGAR</name>
<dbReference type="EMBL" id="NHTK01000902">
    <property type="protein sequence ID" value="PPR04716.1"/>
    <property type="molecule type" value="Genomic_DNA"/>
</dbReference>
<accession>A0A409YP13</accession>
<dbReference type="OrthoDB" id="5419162at2759"/>
<evidence type="ECO:0000256" key="1">
    <source>
        <dbReference type="SAM" id="MobiDB-lite"/>
    </source>
</evidence>
<comment type="caution">
    <text evidence="2">The sequence shown here is derived from an EMBL/GenBank/DDBJ whole genome shotgun (WGS) entry which is preliminary data.</text>
</comment>
<reference evidence="2 3" key="1">
    <citation type="journal article" date="2018" name="Evol. Lett.">
        <title>Horizontal gene cluster transfer increased hallucinogenic mushroom diversity.</title>
        <authorList>
            <person name="Reynolds H.T."/>
            <person name="Vijayakumar V."/>
            <person name="Gluck-Thaler E."/>
            <person name="Korotkin H.B."/>
            <person name="Matheny P.B."/>
            <person name="Slot J.C."/>
        </authorList>
    </citation>
    <scope>NUCLEOTIDE SEQUENCE [LARGE SCALE GENOMIC DNA]</scope>
    <source>
        <strain evidence="2 3">2629</strain>
    </source>
</reference>
<dbReference type="InterPro" id="IPR018824">
    <property type="entry name" value="Conidiation-specific_6"/>
</dbReference>
<dbReference type="Proteomes" id="UP000284842">
    <property type="component" value="Unassembled WGS sequence"/>
</dbReference>
<organism evidence="2 3">
    <name type="scientific">Panaeolus cyanescens</name>
    <dbReference type="NCBI Taxonomy" id="181874"/>
    <lineage>
        <taxon>Eukaryota</taxon>
        <taxon>Fungi</taxon>
        <taxon>Dikarya</taxon>
        <taxon>Basidiomycota</taxon>
        <taxon>Agaricomycotina</taxon>
        <taxon>Agaricomycetes</taxon>
        <taxon>Agaricomycetidae</taxon>
        <taxon>Agaricales</taxon>
        <taxon>Agaricineae</taxon>
        <taxon>Galeropsidaceae</taxon>
        <taxon>Panaeolus</taxon>
    </lineage>
</organism>
<dbReference type="InParanoid" id="A0A409YP13"/>
<gene>
    <name evidence="2" type="ORF">CVT24_011838</name>
</gene>
<dbReference type="Pfam" id="PF10346">
    <property type="entry name" value="Con-6"/>
    <property type="match status" value="1"/>
</dbReference>
<protein>
    <submittedName>
        <fullName evidence="2">Uncharacterized protein</fullName>
    </submittedName>
</protein>
<feature type="region of interest" description="Disordered" evidence="1">
    <location>
        <begin position="1"/>
        <end position="59"/>
    </location>
</feature>
<proteinExistence type="predicted"/>
<evidence type="ECO:0000313" key="2">
    <source>
        <dbReference type="EMBL" id="PPR04716.1"/>
    </source>
</evidence>
<dbReference type="AlphaFoldDB" id="A0A409YP13"/>
<feature type="compositionally biased region" description="Basic and acidic residues" evidence="1">
    <location>
        <begin position="97"/>
        <end position="116"/>
    </location>
</feature>
<evidence type="ECO:0000313" key="3">
    <source>
        <dbReference type="Proteomes" id="UP000284842"/>
    </source>
</evidence>
<sequence length="116" mass="13140">MSEIRTRSGKVVPCDPGDDAYDERDLQYENPNIGSIADDDMEKSISSGGKNYRDPIPNDDLIRQDEQNLNDLMERDIHKADDTNIARGYKATLKNPRVSDEAKANAQRELEERGLM</sequence>
<keyword evidence="3" id="KW-1185">Reference proteome</keyword>